<dbReference type="PANTHER" id="PTHR33371:SF17">
    <property type="entry name" value="MCE-FAMILY PROTEIN MCE1B"/>
    <property type="match status" value="1"/>
</dbReference>
<dbReference type="InterPro" id="IPR003399">
    <property type="entry name" value="Mce/MlaD"/>
</dbReference>
<dbReference type="Pfam" id="PF02470">
    <property type="entry name" value="MlaD"/>
    <property type="match status" value="1"/>
</dbReference>
<dbReference type="Pfam" id="PF11887">
    <property type="entry name" value="Mce4_CUP1"/>
    <property type="match status" value="1"/>
</dbReference>
<dbReference type="InterPro" id="IPR024516">
    <property type="entry name" value="Mce_C"/>
</dbReference>
<evidence type="ECO:0000259" key="2">
    <source>
        <dbReference type="Pfam" id="PF11887"/>
    </source>
</evidence>
<dbReference type="Proteomes" id="UP001500621">
    <property type="component" value="Unassembled WGS sequence"/>
</dbReference>
<accession>A0ABP8WHQ4</accession>
<keyword evidence="4" id="KW-1185">Reference proteome</keyword>
<reference evidence="4" key="1">
    <citation type="journal article" date="2019" name="Int. J. Syst. Evol. Microbiol.">
        <title>The Global Catalogue of Microorganisms (GCM) 10K type strain sequencing project: providing services to taxonomists for standard genome sequencing and annotation.</title>
        <authorList>
            <consortium name="The Broad Institute Genomics Platform"/>
            <consortium name="The Broad Institute Genome Sequencing Center for Infectious Disease"/>
            <person name="Wu L."/>
            <person name="Ma J."/>
        </authorList>
    </citation>
    <scope>NUCLEOTIDE SEQUENCE [LARGE SCALE GENOMIC DNA]</scope>
    <source>
        <strain evidence="4">JCM 18127</strain>
    </source>
</reference>
<feature type="domain" description="Mce/MlaD" evidence="1">
    <location>
        <begin position="37"/>
        <end position="112"/>
    </location>
</feature>
<dbReference type="PANTHER" id="PTHR33371">
    <property type="entry name" value="INTERMEMBRANE PHOSPHOLIPID TRANSPORT SYSTEM BINDING PROTEIN MLAD-RELATED"/>
    <property type="match status" value="1"/>
</dbReference>
<protein>
    <submittedName>
        <fullName evidence="3">MCE family protein</fullName>
    </submittedName>
</protein>
<name>A0ABP8WHQ4_9ACTN</name>
<sequence length="338" mass="35903">MTGLRTTALKFAAFVAASAVLLVLLVNTMVNGLAAESRTVTATFSDVSGLRPGDDVRVAGVRVGRVESIAVSGDGRSAEVRLEVVDDQPLLDTTSVVMRYQNLLGQRYLALVQEGPRGEPLEDGARIPLARTSPGFDLTELLNGFRPLFEVLEPAEVNELSTSMIKVLQGEGGTVETLLGQTAELTTFLADRDELVGEVLTNLTPVLENLAGQDAQVAATVRELRLLMTGLARDRQAIGDAVDGVGRLVGSTSSLLTELRGPADVAFARFAQVARLLAQNRQRLNRALRSFGGTFEALGRGTSYESALNVYVCSLAFALGETSLNPAGGNGPWSEVCR</sequence>
<dbReference type="EMBL" id="BAABIM010000003">
    <property type="protein sequence ID" value="GAA4689769.1"/>
    <property type="molecule type" value="Genomic_DNA"/>
</dbReference>
<evidence type="ECO:0000313" key="3">
    <source>
        <dbReference type="EMBL" id="GAA4689769.1"/>
    </source>
</evidence>
<dbReference type="RefSeq" id="WP_345267204.1">
    <property type="nucleotide sequence ID" value="NZ_BAABIM010000003.1"/>
</dbReference>
<gene>
    <name evidence="3" type="ORF">GCM10023226_29580</name>
</gene>
<feature type="domain" description="Mammalian cell entry C-terminal" evidence="2">
    <location>
        <begin position="118"/>
        <end position="314"/>
    </location>
</feature>
<evidence type="ECO:0000313" key="4">
    <source>
        <dbReference type="Proteomes" id="UP001500621"/>
    </source>
</evidence>
<dbReference type="InterPro" id="IPR005693">
    <property type="entry name" value="Mce"/>
</dbReference>
<organism evidence="3 4">
    <name type="scientific">Nocardioides nanhaiensis</name>
    <dbReference type="NCBI Taxonomy" id="1476871"/>
    <lineage>
        <taxon>Bacteria</taxon>
        <taxon>Bacillati</taxon>
        <taxon>Actinomycetota</taxon>
        <taxon>Actinomycetes</taxon>
        <taxon>Propionibacteriales</taxon>
        <taxon>Nocardioidaceae</taxon>
        <taxon>Nocardioides</taxon>
    </lineage>
</organism>
<evidence type="ECO:0000259" key="1">
    <source>
        <dbReference type="Pfam" id="PF02470"/>
    </source>
</evidence>
<dbReference type="NCBIfam" id="TIGR00996">
    <property type="entry name" value="Mtu_fam_mce"/>
    <property type="match status" value="1"/>
</dbReference>
<dbReference type="InterPro" id="IPR052336">
    <property type="entry name" value="MlaD_Phospholipid_Transporter"/>
</dbReference>
<comment type="caution">
    <text evidence="3">The sequence shown here is derived from an EMBL/GenBank/DDBJ whole genome shotgun (WGS) entry which is preliminary data.</text>
</comment>
<proteinExistence type="predicted"/>